<organism evidence="2 3">
    <name type="scientific">Raphanus sativus</name>
    <name type="common">Radish</name>
    <name type="synonym">Raphanus raphanistrum var. sativus</name>
    <dbReference type="NCBI Taxonomy" id="3726"/>
    <lineage>
        <taxon>Eukaryota</taxon>
        <taxon>Viridiplantae</taxon>
        <taxon>Streptophyta</taxon>
        <taxon>Embryophyta</taxon>
        <taxon>Tracheophyta</taxon>
        <taxon>Spermatophyta</taxon>
        <taxon>Magnoliopsida</taxon>
        <taxon>eudicotyledons</taxon>
        <taxon>Gunneridae</taxon>
        <taxon>Pentapetalae</taxon>
        <taxon>rosids</taxon>
        <taxon>malvids</taxon>
        <taxon>Brassicales</taxon>
        <taxon>Brassicaceae</taxon>
        <taxon>Brassiceae</taxon>
        <taxon>Raphanus</taxon>
    </lineage>
</organism>
<dbReference type="OrthoDB" id="1113020at2759"/>
<evidence type="ECO:0000256" key="1">
    <source>
        <dbReference type="SAM" id="MobiDB-lite"/>
    </source>
</evidence>
<sequence length="396" mass="43863">MSILRGSSSGTANRSRQTCLPPGFNRPATSASLPPGATRPASSASRHPLPSLAAVMSAPERRNMPVLHPQRPNGTLWFGIDDCTQKDVVSTYQSNFWGPWWTYNMVPDEKKVAWWTSFVQKYYWDPKHHNQVHVQWEKILKNSIRDLVSKRRRSEEKKKPDFIGLADWNLMLEIWQEERHQKRSKTNSQNASSNPDGLGTHRHTSGSKNHKRYAYDLTVKAGGVAPPVTEVVRMTHSRKDSTFIDKRAEGLVKAAEALALERSQGSCPTDETPSAPSTQQLNAAYIEVATNGKGRVYGLGSIQDIDDEPSETAPASLFTHVAVDGRLTSVEGVVTSLKDDVSGVKEDVTGIKRGLEVLMKMNGVDPITFEPIQRESDASVPTPQSSQELDQNSAVH</sequence>
<dbReference type="RefSeq" id="XP_018477160.1">
    <property type="nucleotide sequence ID" value="XM_018621658.2"/>
</dbReference>
<keyword evidence="2" id="KW-1185">Reference proteome</keyword>
<dbReference type="InterPro" id="IPR004252">
    <property type="entry name" value="Probable_transposase_24"/>
</dbReference>
<dbReference type="Proteomes" id="UP000504610">
    <property type="component" value="Unplaced"/>
</dbReference>
<feature type="compositionally biased region" description="Polar residues" evidence="1">
    <location>
        <begin position="1"/>
        <end position="18"/>
    </location>
</feature>
<dbReference type="AlphaFoldDB" id="A0A6J0MXG5"/>
<feature type="region of interest" description="Disordered" evidence="1">
    <location>
        <begin position="1"/>
        <end position="49"/>
    </location>
</feature>
<dbReference type="RefSeq" id="XP_056854291.1">
    <property type="nucleotide sequence ID" value="XM_056998311.1"/>
</dbReference>
<evidence type="ECO:0000313" key="4">
    <source>
        <dbReference type="RefSeq" id="XP_056854291.1"/>
    </source>
</evidence>
<dbReference type="GeneID" id="108848327"/>
<feature type="compositionally biased region" description="Basic residues" evidence="1">
    <location>
        <begin position="200"/>
        <end position="209"/>
    </location>
</feature>
<reference evidence="3 4" key="1">
    <citation type="submission" date="2025-04" db="UniProtKB">
        <authorList>
            <consortium name="RefSeq"/>
        </authorList>
    </citation>
    <scope>IDENTIFICATION</scope>
    <source>
        <tissue evidence="3 4">Leaf</tissue>
    </source>
</reference>
<accession>A0A6J0MXG5</accession>
<proteinExistence type="predicted"/>
<feature type="region of interest" description="Disordered" evidence="1">
    <location>
        <begin position="371"/>
        <end position="396"/>
    </location>
</feature>
<dbReference type="KEGG" id="rsz:108848327"/>
<name>A0A6J0MXG5_RAPSA</name>
<evidence type="ECO:0000313" key="2">
    <source>
        <dbReference type="Proteomes" id="UP000504610"/>
    </source>
</evidence>
<gene>
    <name evidence="3 4" type="primary">LOC108848327</name>
</gene>
<feature type="region of interest" description="Disordered" evidence="1">
    <location>
        <begin position="179"/>
        <end position="209"/>
    </location>
</feature>
<evidence type="ECO:0000313" key="3">
    <source>
        <dbReference type="RefSeq" id="XP_018477160.1"/>
    </source>
</evidence>
<feature type="compositionally biased region" description="Polar residues" evidence="1">
    <location>
        <begin position="186"/>
        <end position="195"/>
    </location>
</feature>
<dbReference type="Pfam" id="PF03004">
    <property type="entry name" value="Transposase_24"/>
    <property type="match status" value="1"/>
</dbReference>
<protein>
    <submittedName>
        <fullName evidence="3 4">Uncharacterized protein LOC108848327</fullName>
    </submittedName>
</protein>
<feature type="compositionally biased region" description="Polar residues" evidence="1">
    <location>
        <begin position="379"/>
        <end position="396"/>
    </location>
</feature>